<keyword evidence="2" id="KW-0732">Signal</keyword>
<dbReference type="Proteomes" id="UP000226431">
    <property type="component" value="Unassembled WGS sequence"/>
</dbReference>
<dbReference type="PANTHER" id="PTHR33365">
    <property type="entry name" value="YALI0B05434P"/>
    <property type="match status" value="1"/>
</dbReference>
<dbReference type="AlphaFoldDB" id="A0A2C5YZQ4"/>
<sequence>MQPSKLYLLPFLVPLVASFRCSKYVWLNWGMERTEDEVYKIKWWVAAGNDDITPDLAARAFSECGNTAAPCTSDKTNGMCTPEQTQRQLCIILQQQTSHDRRSPVLELASFAMAKYFKIDASPWRDGEDGGEDTQESRIPPRRSLFSRAVAIQAGFLAANLLILLFNVYTWPSARSHADPHNPTPFRNVISYEARPFDVQAIYLENGTLNPHKTNSFNGPPRKDFEEAWKELMKRATGLVSFHLSIVLTIVLDQNVRVPEDELGQYAGDQSIVKLEDGSGYYTTVAVFHGLHCIRRLHHALYPEHYYPGLSEEETFLLKRHTEHCIDWLRQYVQCNADTTLIPIQWAVDSPGPVSTDKGKHQCVVWEPIYEWMAEHSFNPFEPGLLVHPTFGNPYENSTKHGPSLGIAPLGKGGLFHGKSAHG</sequence>
<evidence type="ECO:0008006" key="5">
    <source>
        <dbReference type="Google" id="ProtNLM"/>
    </source>
</evidence>
<protein>
    <recommendedName>
        <fullName evidence="5">Cyclochlorotine biosynthesis protein O</fullName>
    </recommendedName>
</protein>
<dbReference type="OrthoDB" id="3687641at2759"/>
<dbReference type="EMBL" id="NJES01000369">
    <property type="protein sequence ID" value="PHH73093.1"/>
    <property type="molecule type" value="Genomic_DNA"/>
</dbReference>
<gene>
    <name evidence="3" type="ORF">CDD80_4042</name>
</gene>
<feature type="signal peptide" evidence="2">
    <location>
        <begin position="1"/>
        <end position="18"/>
    </location>
</feature>
<dbReference type="STRING" id="2004952.A0A2C5YZQ4"/>
<evidence type="ECO:0000313" key="3">
    <source>
        <dbReference type="EMBL" id="PHH73093.1"/>
    </source>
</evidence>
<name>A0A2C5YZQ4_9HYPO</name>
<reference evidence="3 4" key="1">
    <citation type="submission" date="2017-06" db="EMBL/GenBank/DDBJ databases">
        <title>Ant-infecting Ophiocordyceps genomes reveal a high diversity of potential behavioral manipulation genes and a possible major role for enterotoxins.</title>
        <authorList>
            <person name="De Bekker C."/>
            <person name="Evans H.C."/>
            <person name="Brachmann A."/>
            <person name="Hughes D.P."/>
        </authorList>
    </citation>
    <scope>NUCLEOTIDE SEQUENCE [LARGE SCALE GENOMIC DNA]</scope>
    <source>
        <strain evidence="3 4">Map16</strain>
    </source>
</reference>
<evidence type="ECO:0000313" key="4">
    <source>
        <dbReference type="Proteomes" id="UP000226431"/>
    </source>
</evidence>
<dbReference type="InterPro" id="IPR021765">
    <property type="entry name" value="UstYa-like"/>
</dbReference>
<comment type="caution">
    <text evidence="3">The sequence shown here is derived from an EMBL/GenBank/DDBJ whole genome shotgun (WGS) entry which is preliminary data.</text>
</comment>
<dbReference type="Pfam" id="PF11807">
    <property type="entry name" value="UstYa"/>
    <property type="match status" value="1"/>
</dbReference>
<dbReference type="GO" id="GO:0043386">
    <property type="term" value="P:mycotoxin biosynthetic process"/>
    <property type="evidence" value="ECO:0007669"/>
    <property type="project" value="InterPro"/>
</dbReference>
<feature type="chain" id="PRO_5012112420" description="Cyclochlorotine biosynthesis protein O" evidence="2">
    <location>
        <begin position="19"/>
        <end position="423"/>
    </location>
</feature>
<organism evidence="3 4">
    <name type="scientific">Ophiocordyceps camponoti-rufipedis</name>
    <dbReference type="NCBI Taxonomy" id="2004952"/>
    <lineage>
        <taxon>Eukaryota</taxon>
        <taxon>Fungi</taxon>
        <taxon>Dikarya</taxon>
        <taxon>Ascomycota</taxon>
        <taxon>Pezizomycotina</taxon>
        <taxon>Sordariomycetes</taxon>
        <taxon>Hypocreomycetidae</taxon>
        <taxon>Hypocreales</taxon>
        <taxon>Ophiocordycipitaceae</taxon>
        <taxon>Ophiocordyceps</taxon>
    </lineage>
</organism>
<keyword evidence="4" id="KW-1185">Reference proteome</keyword>
<evidence type="ECO:0000256" key="2">
    <source>
        <dbReference type="SAM" id="SignalP"/>
    </source>
</evidence>
<proteinExistence type="inferred from homology"/>
<evidence type="ECO:0000256" key="1">
    <source>
        <dbReference type="ARBA" id="ARBA00035112"/>
    </source>
</evidence>
<accession>A0A2C5YZQ4</accession>
<dbReference type="PANTHER" id="PTHR33365:SF7">
    <property type="entry name" value="TAT PATHWAY SIGNAL SEQUENCE"/>
    <property type="match status" value="1"/>
</dbReference>
<comment type="similarity">
    <text evidence="1">Belongs to the ustYa family.</text>
</comment>